<dbReference type="Pfam" id="PF08240">
    <property type="entry name" value="ADH_N"/>
    <property type="match status" value="1"/>
</dbReference>
<dbReference type="FunFam" id="3.40.50.720:FF:000003">
    <property type="entry name" value="S-(hydroxymethyl)glutathione dehydrogenase"/>
    <property type="match status" value="1"/>
</dbReference>
<dbReference type="Proteomes" id="UP000614047">
    <property type="component" value="Unassembled WGS sequence"/>
</dbReference>
<dbReference type="GO" id="GO:0018456">
    <property type="term" value="F:aryl-alcohol dehydrogenase (NAD+) activity"/>
    <property type="evidence" value="ECO:0007669"/>
    <property type="project" value="UniProtKB-EC"/>
</dbReference>
<dbReference type="InterPro" id="IPR013154">
    <property type="entry name" value="ADH-like_N"/>
</dbReference>
<evidence type="ECO:0000256" key="1">
    <source>
        <dbReference type="ARBA" id="ARBA00001947"/>
    </source>
</evidence>
<keyword evidence="3 7" id="KW-0479">Metal-binding</keyword>
<comment type="similarity">
    <text evidence="2 7">Belongs to the zinc-containing alcohol dehydrogenase family.</text>
</comment>
<dbReference type="InterPro" id="IPR020843">
    <property type="entry name" value="ER"/>
</dbReference>
<comment type="cofactor">
    <cofactor evidence="1 7">
        <name>Zn(2+)</name>
        <dbReference type="ChEBI" id="CHEBI:29105"/>
    </cofactor>
</comment>
<keyword evidence="10" id="KW-1185">Reference proteome</keyword>
<evidence type="ECO:0000256" key="2">
    <source>
        <dbReference type="ARBA" id="ARBA00008072"/>
    </source>
</evidence>
<dbReference type="PROSITE" id="PS00059">
    <property type="entry name" value="ADH_ZINC"/>
    <property type="match status" value="1"/>
</dbReference>
<dbReference type="PANTHER" id="PTHR43880">
    <property type="entry name" value="ALCOHOL DEHYDROGENASE"/>
    <property type="match status" value="1"/>
</dbReference>
<dbReference type="InterPro" id="IPR002328">
    <property type="entry name" value="ADH_Zn_CS"/>
</dbReference>
<dbReference type="SUPFAM" id="SSF50129">
    <property type="entry name" value="GroES-like"/>
    <property type="match status" value="1"/>
</dbReference>
<dbReference type="Pfam" id="PF00107">
    <property type="entry name" value="ADH_zinc_N"/>
    <property type="match status" value="1"/>
</dbReference>
<dbReference type="InterPro" id="IPR036291">
    <property type="entry name" value="NAD(P)-bd_dom_sf"/>
</dbReference>
<dbReference type="GO" id="GO:0046294">
    <property type="term" value="P:formaldehyde catabolic process"/>
    <property type="evidence" value="ECO:0007669"/>
    <property type="project" value="TreeGrafter"/>
</dbReference>
<dbReference type="CDD" id="cd08278">
    <property type="entry name" value="benzyl_alcohol_DH"/>
    <property type="match status" value="1"/>
</dbReference>
<feature type="domain" description="Enoyl reductase (ER)" evidence="8">
    <location>
        <begin position="10"/>
        <end position="365"/>
    </location>
</feature>
<proteinExistence type="inferred from homology"/>
<comment type="caution">
    <text evidence="9">The sequence shown here is derived from an EMBL/GenBank/DDBJ whole genome shotgun (WGS) entry which is preliminary data.</text>
</comment>
<dbReference type="EMBL" id="JADOUA010000001">
    <property type="protein sequence ID" value="MBG6091914.1"/>
    <property type="molecule type" value="Genomic_DNA"/>
</dbReference>
<evidence type="ECO:0000256" key="7">
    <source>
        <dbReference type="RuleBase" id="RU361277"/>
    </source>
</evidence>
<evidence type="ECO:0000256" key="6">
    <source>
        <dbReference type="ARBA" id="ARBA00023027"/>
    </source>
</evidence>
<reference evidence="9" key="1">
    <citation type="submission" date="2020-11" db="EMBL/GenBank/DDBJ databases">
        <title>Sequencing the genomes of 1000 actinobacteria strains.</title>
        <authorList>
            <person name="Klenk H.-P."/>
        </authorList>
    </citation>
    <scope>NUCLEOTIDE SEQUENCE</scope>
    <source>
        <strain evidence="9">DSM 43175</strain>
    </source>
</reference>
<dbReference type="InterPro" id="IPR011032">
    <property type="entry name" value="GroES-like_sf"/>
</dbReference>
<dbReference type="EC" id="1.1.1.90" evidence="9"/>
<name>A0A931DNJ4_9ACTN</name>
<dbReference type="GO" id="GO:0005829">
    <property type="term" value="C:cytosol"/>
    <property type="evidence" value="ECO:0007669"/>
    <property type="project" value="TreeGrafter"/>
</dbReference>
<dbReference type="SUPFAM" id="SSF51735">
    <property type="entry name" value="NAD(P)-binding Rossmann-fold domains"/>
    <property type="match status" value="1"/>
</dbReference>
<evidence type="ECO:0000256" key="3">
    <source>
        <dbReference type="ARBA" id="ARBA00022723"/>
    </source>
</evidence>
<dbReference type="RefSeq" id="WP_197014172.1">
    <property type="nucleotide sequence ID" value="NZ_BAABES010000002.1"/>
</dbReference>
<keyword evidence="5 9" id="KW-0560">Oxidoreductase</keyword>
<dbReference type="GO" id="GO:0051903">
    <property type="term" value="F:S-(hydroxymethyl)glutathione dehydrogenase [NAD(P)+] activity"/>
    <property type="evidence" value="ECO:0007669"/>
    <property type="project" value="TreeGrafter"/>
</dbReference>
<dbReference type="InterPro" id="IPR013149">
    <property type="entry name" value="ADH-like_C"/>
</dbReference>
<evidence type="ECO:0000313" key="10">
    <source>
        <dbReference type="Proteomes" id="UP000614047"/>
    </source>
</evidence>
<dbReference type="AlphaFoldDB" id="A0A931DNJ4"/>
<dbReference type="Gene3D" id="3.90.180.10">
    <property type="entry name" value="Medium-chain alcohol dehydrogenases, catalytic domain"/>
    <property type="match status" value="1"/>
</dbReference>
<protein>
    <submittedName>
        <fullName evidence="9">Aryl-alcohol dehydrogenase</fullName>
        <ecNumber evidence="9">1.1.1.90</ecNumber>
    </submittedName>
</protein>
<dbReference type="PANTHER" id="PTHR43880:SF12">
    <property type="entry name" value="ALCOHOL DEHYDROGENASE CLASS-3"/>
    <property type="match status" value="1"/>
</dbReference>
<evidence type="ECO:0000259" key="8">
    <source>
        <dbReference type="SMART" id="SM00829"/>
    </source>
</evidence>
<keyword evidence="6" id="KW-0520">NAD</keyword>
<evidence type="ECO:0000313" key="9">
    <source>
        <dbReference type="EMBL" id="MBG6091914.1"/>
    </source>
</evidence>
<gene>
    <name evidence="9" type="ORF">IW256_006027</name>
</gene>
<organism evidence="9 10">
    <name type="scientific">Actinomadura viridis</name>
    <dbReference type="NCBI Taxonomy" id="58110"/>
    <lineage>
        <taxon>Bacteria</taxon>
        <taxon>Bacillati</taxon>
        <taxon>Actinomycetota</taxon>
        <taxon>Actinomycetes</taxon>
        <taxon>Streptosporangiales</taxon>
        <taxon>Thermomonosporaceae</taxon>
        <taxon>Actinomadura</taxon>
    </lineage>
</organism>
<evidence type="ECO:0000256" key="5">
    <source>
        <dbReference type="ARBA" id="ARBA00023002"/>
    </source>
</evidence>
<dbReference type="Gene3D" id="3.40.50.720">
    <property type="entry name" value="NAD(P)-binding Rossmann-like Domain"/>
    <property type="match status" value="1"/>
</dbReference>
<evidence type="ECO:0000256" key="4">
    <source>
        <dbReference type="ARBA" id="ARBA00022833"/>
    </source>
</evidence>
<dbReference type="GO" id="GO:0008270">
    <property type="term" value="F:zinc ion binding"/>
    <property type="evidence" value="ECO:0007669"/>
    <property type="project" value="InterPro"/>
</dbReference>
<dbReference type="SMART" id="SM00829">
    <property type="entry name" value="PKS_ER"/>
    <property type="match status" value="1"/>
</dbReference>
<sequence length="373" mass="38595">MRRIEAAVLRAADGPYTVEPLDLADPGPGEVVVRIAGAGFCHTDLMGRAPGDAVTKPVILGHEGAGVVEATGPGVSGIAEGDAVVLSFDSCGACRNCRDARPGNCGRMMELNMAAVALDGVPRATDGEGRPVHNRWFGQSSFATHALATVRNVVPVDRDLPLELLGPLGCGMQTGAGSVFFSLGVRAGDSLAVFGAGAVGLAAVMAARVAGATTIIAVDLNAGRLDLARELGATHTLNGSEIEPDGLAARIRELTGDGAQYSFDTTAVPEVVAAAVACLRTTGVCGLVGVGGQEYRLDPTLLLMGRTVKGIIEGDAVPQTFIPRLVELWRQGRFPYDRLIATYPLDQIGRAEADALAGKVVKPVLLPGTREER</sequence>
<keyword evidence="4 7" id="KW-0862">Zinc</keyword>
<accession>A0A931DNJ4</accession>